<keyword evidence="5" id="KW-0968">Cytoplasmic vesicle</keyword>
<keyword evidence="8" id="KW-1185">Reference proteome</keyword>
<dbReference type="AlphaFoldDB" id="A0A1Y2F7N1"/>
<evidence type="ECO:0000256" key="4">
    <source>
        <dbReference type="ARBA" id="ARBA00023136"/>
    </source>
</evidence>
<keyword evidence="2 5" id="KW-0812">Transmembrane</keyword>
<comment type="subunit">
    <text evidence="5">Homooligomer.</text>
</comment>
<evidence type="ECO:0000256" key="3">
    <source>
        <dbReference type="ARBA" id="ARBA00022989"/>
    </source>
</evidence>
<keyword evidence="4 5" id="KW-0472">Membrane</keyword>
<gene>
    <name evidence="7" type="ORF">BCR37DRAFT_388295</name>
</gene>
<feature type="transmembrane region" description="Helical" evidence="5">
    <location>
        <begin position="389"/>
        <end position="407"/>
    </location>
</feature>
<feature type="transmembrane region" description="Helical" evidence="5">
    <location>
        <begin position="361"/>
        <end position="382"/>
    </location>
</feature>
<dbReference type="EMBL" id="MCFI01000014">
    <property type="protein sequence ID" value="ORY79893.1"/>
    <property type="molecule type" value="Genomic_DNA"/>
</dbReference>
<keyword evidence="5" id="KW-0813">Transport</keyword>
<dbReference type="GO" id="GO:0005789">
    <property type="term" value="C:endoplasmic reticulum membrane"/>
    <property type="evidence" value="ECO:0007669"/>
    <property type="project" value="UniProtKB-SubCell"/>
</dbReference>
<dbReference type="InterPro" id="IPR050186">
    <property type="entry name" value="TPT_transporter"/>
</dbReference>
<sequence length="446" mass="49372">MFAQRTRNTFRSPVDLLHHTIAQARESLVNVQEPFRDDEDGSGRASLSDGAPMQDLSRRASLCGEQSGDDDAATDNTEVSLSDMLRQNSNESTLPFHKHDLSWERPESRQSRILRILFQPVTLLLVTSVIYAASSTMTFVLDRFILYQAMFKFPYPLVMLLAQLMACELLVLLWVGASALLTDSFPSLANTTCIANPIKYDLSMLRQLLPVSLTYLVGHVTIISCLEYVPMSLCVAFFSPMVLLALLITRAFNDEQHYDRSIALVAAIMGVGQALASLSAKSTSMSHFHPLGLLCGIIACIAIPLNVAQLKKVSPMLDFQVSQLLHCVLTTSILALLPFIMISGEIFDAYTNCPFFFELGFWAWILPNLLLAGIECISSFVLVSFTTPLTFSVLMAAKTTLVQLPIFEGLKTFGTLAGTLMTVAGLVAYLYLINQHRPKFGLIWLH</sequence>
<dbReference type="Proteomes" id="UP000193685">
    <property type="component" value="Unassembled WGS sequence"/>
</dbReference>
<reference evidence="7 8" key="1">
    <citation type="submission" date="2016-07" db="EMBL/GenBank/DDBJ databases">
        <title>Pervasive Adenine N6-methylation of Active Genes in Fungi.</title>
        <authorList>
            <consortium name="DOE Joint Genome Institute"/>
            <person name="Mondo S.J."/>
            <person name="Dannebaum R.O."/>
            <person name="Kuo R.C."/>
            <person name="Labutti K."/>
            <person name="Haridas S."/>
            <person name="Kuo A."/>
            <person name="Salamov A."/>
            <person name="Ahrendt S.R."/>
            <person name="Lipzen A."/>
            <person name="Sullivan W."/>
            <person name="Andreopoulos W.B."/>
            <person name="Clum A."/>
            <person name="Lindquist E."/>
            <person name="Daum C."/>
            <person name="Ramamoorthy G.K."/>
            <person name="Gryganskyi A."/>
            <person name="Culley D."/>
            <person name="Magnuson J.K."/>
            <person name="James T.Y."/>
            <person name="O'Malley M.A."/>
            <person name="Stajich J.E."/>
            <person name="Spatafora J.W."/>
            <person name="Visel A."/>
            <person name="Grigoriev I.V."/>
        </authorList>
    </citation>
    <scope>NUCLEOTIDE SEQUENCE [LARGE SCALE GENOMIC DNA]</scope>
    <source>
        <strain evidence="7 8">12-1054</strain>
    </source>
</reference>
<feature type="transmembrane region" description="Helical" evidence="5">
    <location>
        <begin position="321"/>
        <end position="341"/>
    </location>
</feature>
<feature type="transmembrane region" description="Helical" evidence="5">
    <location>
        <begin position="291"/>
        <end position="309"/>
    </location>
</feature>
<protein>
    <recommendedName>
        <fullName evidence="5">GDP-mannose transporter</fullName>
        <shortName evidence="5">GMT</shortName>
    </recommendedName>
</protein>
<evidence type="ECO:0000256" key="5">
    <source>
        <dbReference type="RuleBase" id="RU367097"/>
    </source>
</evidence>
<keyword evidence="5" id="KW-0333">Golgi apparatus</keyword>
<dbReference type="GeneID" id="63787204"/>
<dbReference type="PANTHER" id="PTHR11132">
    <property type="entry name" value="SOLUTE CARRIER FAMILY 35"/>
    <property type="match status" value="1"/>
</dbReference>
<dbReference type="OrthoDB" id="5547497at2759"/>
<comment type="function">
    <text evidence="5">Involved in the import of GDP-mannose from the cytoplasm into the Golgi lumen.</text>
</comment>
<feature type="transmembrane region" description="Helical" evidence="5">
    <location>
        <begin position="261"/>
        <end position="279"/>
    </location>
</feature>
<evidence type="ECO:0000313" key="8">
    <source>
        <dbReference type="Proteomes" id="UP000193685"/>
    </source>
</evidence>
<feature type="region of interest" description="Disordered" evidence="6">
    <location>
        <begin position="28"/>
        <end position="51"/>
    </location>
</feature>
<evidence type="ECO:0000256" key="1">
    <source>
        <dbReference type="ARBA" id="ARBA00004141"/>
    </source>
</evidence>
<comment type="similarity">
    <text evidence="5">Belongs to the TPT transporter family. SLC35D subfamily.</text>
</comment>
<keyword evidence="3 5" id="KW-1133">Transmembrane helix</keyword>
<feature type="transmembrane region" description="Helical" evidence="5">
    <location>
        <begin position="202"/>
        <end position="222"/>
    </location>
</feature>
<organism evidence="7 8">
    <name type="scientific">Protomyces lactucae-debilis</name>
    <dbReference type="NCBI Taxonomy" id="2754530"/>
    <lineage>
        <taxon>Eukaryota</taxon>
        <taxon>Fungi</taxon>
        <taxon>Dikarya</taxon>
        <taxon>Ascomycota</taxon>
        <taxon>Taphrinomycotina</taxon>
        <taxon>Taphrinomycetes</taxon>
        <taxon>Taphrinales</taxon>
        <taxon>Protomycetaceae</taxon>
        <taxon>Protomyces</taxon>
    </lineage>
</organism>
<evidence type="ECO:0000313" key="7">
    <source>
        <dbReference type="EMBL" id="ORY79893.1"/>
    </source>
</evidence>
<comment type="subcellular location">
    <subcellularLocation>
        <location evidence="5">Golgi apparatus membrane</location>
        <topology evidence="5">Multi-pass membrane protein</topology>
    </subcellularLocation>
    <subcellularLocation>
        <location evidence="5">Cytoplasmic vesicle membrane</location>
        <topology evidence="5">Multi-pass membrane protein</topology>
    </subcellularLocation>
    <subcellularLocation>
        <location evidence="5">Endoplasmic reticulum membrane</location>
        <topology evidence="5">Multi-pass membrane protein</topology>
    </subcellularLocation>
    <subcellularLocation>
        <location evidence="1">Membrane</location>
        <topology evidence="1">Multi-pass membrane protein</topology>
    </subcellularLocation>
</comment>
<evidence type="ECO:0000256" key="2">
    <source>
        <dbReference type="ARBA" id="ARBA00022692"/>
    </source>
</evidence>
<proteinExistence type="inferred from homology"/>
<keyword evidence="5" id="KW-0256">Endoplasmic reticulum</keyword>
<evidence type="ECO:0000256" key="6">
    <source>
        <dbReference type="SAM" id="MobiDB-lite"/>
    </source>
</evidence>
<feature type="transmembrane region" description="Helical" evidence="5">
    <location>
        <begin position="228"/>
        <end position="249"/>
    </location>
</feature>
<accession>A0A1Y2F7N1</accession>
<name>A0A1Y2F7N1_PROLT</name>
<dbReference type="GO" id="GO:0030659">
    <property type="term" value="C:cytoplasmic vesicle membrane"/>
    <property type="evidence" value="ECO:0007669"/>
    <property type="project" value="UniProtKB-SubCell"/>
</dbReference>
<comment type="caution">
    <text evidence="7">The sequence shown here is derived from an EMBL/GenBank/DDBJ whole genome shotgun (WGS) entry which is preliminary data.</text>
</comment>
<feature type="transmembrane region" description="Helical" evidence="5">
    <location>
        <begin position="153"/>
        <end position="181"/>
    </location>
</feature>
<dbReference type="RefSeq" id="XP_040724027.1">
    <property type="nucleotide sequence ID" value="XM_040870605.1"/>
</dbReference>
<feature type="transmembrane region" description="Helical" evidence="5">
    <location>
        <begin position="113"/>
        <end position="133"/>
    </location>
</feature>
<dbReference type="GO" id="GO:0000139">
    <property type="term" value="C:Golgi membrane"/>
    <property type="evidence" value="ECO:0007669"/>
    <property type="project" value="UniProtKB-SubCell"/>
</dbReference>
<keyword evidence="5" id="KW-0762">Sugar transport</keyword>
<feature type="transmembrane region" description="Helical" evidence="5">
    <location>
        <begin position="413"/>
        <end position="432"/>
    </location>
</feature>